<dbReference type="InterPro" id="IPR051398">
    <property type="entry name" value="Polysacch_Deacetylase"/>
</dbReference>
<evidence type="ECO:0000313" key="3">
    <source>
        <dbReference type="EMBL" id="HIZ21375.1"/>
    </source>
</evidence>
<dbReference type="SUPFAM" id="SSF88713">
    <property type="entry name" value="Glycoside hydrolase/deacetylase"/>
    <property type="match status" value="1"/>
</dbReference>
<evidence type="ECO:0000256" key="2">
    <source>
        <dbReference type="SAM" id="Phobius"/>
    </source>
</evidence>
<accession>A0A9D2ISP0</accession>
<feature type="transmembrane region" description="Helical" evidence="2">
    <location>
        <begin position="20"/>
        <end position="45"/>
    </location>
</feature>
<keyword evidence="2" id="KW-0472">Membrane</keyword>
<dbReference type="InterPro" id="IPR011330">
    <property type="entry name" value="Glyco_hydro/deAcase_b/a-brl"/>
</dbReference>
<keyword evidence="2" id="KW-1133">Transmembrane helix</keyword>
<proteinExistence type="predicted"/>
<dbReference type="Gene3D" id="3.20.20.370">
    <property type="entry name" value="Glycoside hydrolase/deacetylase"/>
    <property type="match status" value="1"/>
</dbReference>
<organism evidence="3 4">
    <name type="scientific">Candidatus Blautia faecigallinarum</name>
    <dbReference type="NCBI Taxonomy" id="2838488"/>
    <lineage>
        <taxon>Bacteria</taxon>
        <taxon>Bacillati</taxon>
        <taxon>Bacillota</taxon>
        <taxon>Clostridia</taxon>
        <taxon>Lachnospirales</taxon>
        <taxon>Lachnospiraceae</taxon>
        <taxon>Blautia</taxon>
    </lineage>
</organism>
<dbReference type="PANTHER" id="PTHR34216:SF3">
    <property type="entry name" value="POLY-BETA-1,6-N-ACETYL-D-GLUCOSAMINE N-DEACETYLASE"/>
    <property type="match status" value="1"/>
</dbReference>
<dbReference type="EMBL" id="DXBU01000016">
    <property type="protein sequence ID" value="HIZ21375.1"/>
    <property type="molecule type" value="Genomic_DNA"/>
</dbReference>
<feature type="region of interest" description="Disordered" evidence="1">
    <location>
        <begin position="61"/>
        <end position="96"/>
    </location>
</feature>
<dbReference type="AlphaFoldDB" id="A0A9D2ISP0"/>
<evidence type="ECO:0000256" key="1">
    <source>
        <dbReference type="SAM" id="MobiDB-lite"/>
    </source>
</evidence>
<protein>
    <submittedName>
        <fullName evidence="3">Polysaccharide deacetylase</fullName>
    </submittedName>
</protein>
<name>A0A9D2ISP0_9FIRM</name>
<reference evidence="3" key="2">
    <citation type="submission" date="2021-04" db="EMBL/GenBank/DDBJ databases">
        <authorList>
            <person name="Gilroy R."/>
        </authorList>
    </citation>
    <scope>NUCLEOTIDE SEQUENCE</scope>
    <source>
        <strain evidence="3">14324</strain>
    </source>
</reference>
<gene>
    <name evidence="3" type="ORF">IAA21_01075</name>
</gene>
<keyword evidence="2" id="KW-0812">Transmembrane</keyword>
<comment type="caution">
    <text evidence="3">The sequence shown here is derived from an EMBL/GenBank/DDBJ whole genome shotgun (WGS) entry which is preliminary data.</text>
</comment>
<reference evidence="3" key="1">
    <citation type="journal article" date="2021" name="PeerJ">
        <title>Extensive microbial diversity within the chicken gut microbiome revealed by metagenomics and culture.</title>
        <authorList>
            <person name="Gilroy R."/>
            <person name="Ravi A."/>
            <person name="Getino M."/>
            <person name="Pursley I."/>
            <person name="Horton D.L."/>
            <person name="Alikhan N.F."/>
            <person name="Baker D."/>
            <person name="Gharbi K."/>
            <person name="Hall N."/>
            <person name="Watson M."/>
            <person name="Adriaenssens E.M."/>
            <person name="Foster-Nyarko E."/>
            <person name="Jarju S."/>
            <person name="Secka A."/>
            <person name="Antonio M."/>
            <person name="Oren A."/>
            <person name="Chaudhuri R.R."/>
            <person name="La Ragione R."/>
            <person name="Hildebrand F."/>
            <person name="Pallen M.J."/>
        </authorList>
    </citation>
    <scope>NUCLEOTIDE SEQUENCE</scope>
    <source>
        <strain evidence="3">14324</strain>
    </source>
</reference>
<sequence length="491" mass="55117">MRRRRAARLERIRRRRKRAIRNRIILGCSVLCFLAVIVGVSSWLIGRKKGGESDRGEITDMQQANAGGGNQAEGSGSADRKEGDGNSGTEGTAGEETPLSVLDQARLLAAQYDYDKAIELLKNDAGYGKNQDMQAAVQKFEETKASCKLWPAEEVTHVFYHSLVVDTSKAFDGDAAADGYNQVMTTIDEFNKITQSMYDKGYVMVSLYDMATASEDGTMTRGEILLPPGKIPFVLSQDDVSYYHYMEKDGFASKLVVDENGKVRNEYVEDDGSISIGDYDMVPLIDRFVEEHPDFSYRGAKGTIALTGYNGILGYRTDISYETRPDDLNEDKVKWLDEHPEFNLEEERAGAKKVADAMKANGWTFASHTWGHLNVAEVSLDRLQADTQRFKENVDPLIGGTDIIIFAFGADLSSVGDYSGEKFEYYKGQGYNYFCNVDSSQYFVQFRDRYLRQGRRNLDGYRMYYNPELLTDLFDASAVFDPARPTPVPPM</sequence>
<evidence type="ECO:0000313" key="4">
    <source>
        <dbReference type="Proteomes" id="UP000824041"/>
    </source>
</evidence>
<dbReference type="GO" id="GO:0005975">
    <property type="term" value="P:carbohydrate metabolic process"/>
    <property type="evidence" value="ECO:0007669"/>
    <property type="project" value="InterPro"/>
</dbReference>
<dbReference type="Proteomes" id="UP000824041">
    <property type="component" value="Unassembled WGS sequence"/>
</dbReference>
<dbReference type="PANTHER" id="PTHR34216">
    <property type="match status" value="1"/>
</dbReference>